<accession>A0A1I3XLL6</accession>
<dbReference type="OrthoDB" id="159745at2"/>
<organism evidence="1 2">
    <name type="scientific">Methylocapsa palsarum</name>
    <dbReference type="NCBI Taxonomy" id="1612308"/>
    <lineage>
        <taxon>Bacteria</taxon>
        <taxon>Pseudomonadati</taxon>
        <taxon>Pseudomonadota</taxon>
        <taxon>Alphaproteobacteria</taxon>
        <taxon>Hyphomicrobiales</taxon>
        <taxon>Beijerinckiaceae</taxon>
        <taxon>Methylocapsa</taxon>
    </lineage>
</organism>
<evidence type="ECO:0000313" key="2">
    <source>
        <dbReference type="Proteomes" id="UP000198755"/>
    </source>
</evidence>
<evidence type="ECO:0000313" key="1">
    <source>
        <dbReference type="EMBL" id="SFK19926.1"/>
    </source>
</evidence>
<dbReference type="RefSeq" id="WP_091679673.1">
    <property type="nucleotide sequence ID" value="NZ_FOSN01000003.1"/>
</dbReference>
<dbReference type="AlphaFoldDB" id="A0A1I3XLL6"/>
<keyword evidence="2" id="KW-1185">Reference proteome</keyword>
<name>A0A1I3XLL6_9HYPH</name>
<dbReference type="EMBL" id="FOSN01000003">
    <property type="protein sequence ID" value="SFK19926.1"/>
    <property type="molecule type" value="Genomic_DNA"/>
</dbReference>
<protein>
    <submittedName>
        <fullName evidence="1">Uncharacterized protein</fullName>
    </submittedName>
</protein>
<sequence length="167" mass="16982">MAAKSDFSAGEWHLILSSPMLAGMAVSLADPSGLWGMMQEAMASGRALLDAKDDPAAGALVKALVADIETSEGRTAAKDALKAELSGKSPVEIKQKAIATLADVAAILEAKAPQEAGSFKSWLYHIAQKVAEAGAEGGFLGFGGVKVSDAEKATLAEIATALKVAAV</sequence>
<dbReference type="Proteomes" id="UP000198755">
    <property type="component" value="Unassembled WGS sequence"/>
</dbReference>
<dbReference type="STRING" id="1612308.SAMN05444581_103208"/>
<reference evidence="1 2" key="1">
    <citation type="submission" date="2016-10" db="EMBL/GenBank/DDBJ databases">
        <authorList>
            <person name="de Groot N.N."/>
        </authorList>
    </citation>
    <scope>NUCLEOTIDE SEQUENCE [LARGE SCALE GENOMIC DNA]</scope>
    <source>
        <strain evidence="1 2">NE2</strain>
    </source>
</reference>
<proteinExistence type="predicted"/>
<gene>
    <name evidence="1" type="ORF">SAMN05444581_103208</name>
</gene>